<dbReference type="GO" id="GO:0016020">
    <property type="term" value="C:membrane"/>
    <property type="evidence" value="ECO:0007669"/>
    <property type="project" value="UniProtKB-SubCell"/>
</dbReference>
<dbReference type="InterPro" id="IPR051085">
    <property type="entry name" value="MB_O-acyltransferase"/>
</dbReference>
<gene>
    <name evidence="5" type="ORF">ZEAMMB73_Zm00001d006797</name>
</gene>
<sequence length="467" mass="53500">MGGVPWNRVELTLLVLYALGFYLVVIWRSLRLSHEYSGRLYGLRVGSLAGHLNDLSDAQWRNFRGNLPILTVVMGAFLILVNTLRYCYGLKGRGTALLWLILSLSYLCYLHGACVVFVLLIALINYSIVKLFAHYKYCTSLIWSFNLSVLILNRVYEGYSFSLFGLDSLCIVLRMISFGCDYCWTIHSSHFDFKERGLSLDRYTFLMYLCYLTYAPVYIAGPIVGYNAFAAQLEVPQKNYSFAQISWYGLRWILSFLLMEGMTHFFHYNAFVVSRLWQQLSPFEVFIISYGVGGVETPENMPRCINNCHDLESFWKSWHASFNKWLVRYLYIPLGGSQRKLLSIWVIFTFVAVWHDLEWKLISWAWLTCLFFIPEILVKSLSSKFQATSSLGMLVHREFKAIAGAVTISCLMVANLVGYVVGPSGIKVLISRMAGKDALPSLAFIFTTFYVGVKLMFHIRDASKNQG</sequence>
<evidence type="ECO:0000256" key="1">
    <source>
        <dbReference type="ARBA" id="ARBA00004141"/>
    </source>
</evidence>
<keyword evidence="4" id="KW-0472">Membrane</keyword>
<keyword evidence="2" id="KW-0812">Transmembrane</keyword>
<evidence type="ECO:0000256" key="4">
    <source>
        <dbReference type="ARBA" id="ARBA00023136"/>
    </source>
</evidence>
<evidence type="ECO:0000313" key="5">
    <source>
        <dbReference type="EMBL" id="ONM25131.1"/>
    </source>
</evidence>
<dbReference type="EMBL" id="CM007648">
    <property type="protein sequence ID" value="ONM25131.1"/>
    <property type="molecule type" value="Genomic_DNA"/>
</dbReference>
<name>A0A1D6F0W9_MAIZE</name>
<dbReference type="PANTHER" id="PTHR13285">
    <property type="entry name" value="ACYLTRANSFERASE"/>
    <property type="match status" value="1"/>
</dbReference>
<evidence type="ECO:0000256" key="2">
    <source>
        <dbReference type="ARBA" id="ARBA00022692"/>
    </source>
</evidence>
<proteinExistence type="predicted"/>
<comment type="subcellular location">
    <subcellularLocation>
        <location evidence="1">Membrane</location>
        <topology evidence="1">Multi-pass membrane protein</topology>
    </subcellularLocation>
</comment>
<keyword evidence="3" id="KW-1133">Transmembrane helix</keyword>
<dbReference type="ExpressionAtlas" id="A0A1D6F0W9">
    <property type="expression patterns" value="baseline and differential"/>
</dbReference>
<reference evidence="5" key="1">
    <citation type="submission" date="2015-12" db="EMBL/GenBank/DDBJ databases">
        <title>Update maize B73 reference genome by single molecule sequencing technologies.</title>
        <authorList>
            <consortium name="Maize Genome Sequencing Project"/>
            <person name="Ware D."/>
        </authorList>
    </citation>
    <scope>NUCLEOTIDE SEQUENCE [LARGE SCALE GENOMIC DNA]</scope>
    <source>
        <tissue evidence="5">Seedling</tissue>
    </source>
</reference>
<evidence type="ECO:0000256" key="3">
    <source>
        <dbReference type="ARBA" id="ARBA00022989"/>
    </source>
</evidence>
<dbReference type="AlphaFoldDB" id="A0A1D6F0W9"/>
<dbReference type="GO" id="GO:0019432">
    <property type="term" value="P:triglyceride biosynthetic process"/>
    <property type="evidence" value="ECO:0007669"/>
    <property type="project" value="UniProtKB-ARBA"/>
</dbReference>
<dbReference type="Pfam" id="PF03062">
    <property type="entry name" value="MBOAT"/>
    <property type="match status" value="1"/>
</dbReference>
<dbReference type="PANTHER" id="PTHR13285:SF18">
    <property type="entry name" value="PROTEIN-CYSTEINE N-PALMITOYLTRANSFERASE RASP"/>
    <property type="match status" value="1"/>
</dbReference>
<accession>A0A1D6F0W9</accession>
<protein>
    <submittedName>
        <fullName evidence="5">GUP1</fullName>
    </submittedName>
</protein>
<organism evidence="5">
    <name type="scientific">Zea mays</name>
    <name type="common">Maize</name>
    <dbReference type="NCBI Taxonomy" id="4577"/>
    <lineage>
        <taxon>Eukaryota</taxon>
        <taxon>Viridiplantae</taxon>
        <taxon>Streptophyta</taxon>
        <taxon>Embryophyta</taxon>
        <taxon>Tracheophyta</taxon>
        <taxon>Spermatophyta</taxon>
        <taxon>Magnoliopsida</taxon>
        <taxon>Liliopsida</taxon>
        <taxon>Poales</taxon>
        <taxon>Poaceae</taxon>
        <taxon>PACMAD clade</taxon>
        <taxon>Panicoideae</taxon>
        <taxon>Andropogonodae</taxon>
        <taxon>Andropogoneae</taxon>
        <taxon>Tripsacinae</taxon>
        <taxon>Zea</taxon>
    </lineage>
</organism>
<dbReference type="InterPro" id="IPR004299">
    <property type="entry name" value="MBOAT_fam"/>
</dbReference>